<evidence type="ECO:0000256" key="2">
    <source>
        <dbReference type="ARBA" id="ARBA00013194"/>
    </source>
</evidence>
<dbReference type="PANTHER" id="PTHR10516">
    <property type="entry name" value="PEPTIDYL-PROLYL CIS-TRANS ISOMERASE"/>
    <property type="match status" value="1"/>
</dbReference>
<evidence type="ECO:0000313" key="8">
    <source>
        <dbReference type="EMBL" id="MCS5733593.1"/>
    </source>
</evidence>
<gene>
    <name evidence="8" type="ORF">N1032_07560</name>
</gene>
<keyword evidence="4 5" id="KW-0413">Isomerase</keyword>
<reference evidence="8" key="1">
    <citation type="submission" date="2022-08" db="EMBL/GenBank/DDBJ databases">
        <authorList>
            <person name="Deng Y."/>
            <person name="Han X.-F."/>
            <person name="Zhang Y.-Q."/>
        </authorList>
    </citation>
    <scope>NUCLEOTIDE SEQUENCE</scope>
    <source>
        <strain evidence="8">CPCC 203386</strain>
    </source>
</reference>
<dbReference type="InterPro" id="IPR050689">
    <property type="entry name" value="FKBP-type_PPIase"/>
</dbReference>
<dbReference type="InterPro" id="IPR001179">
    <property type="entry name" value="PPIase_FKBP_dom"/>
</dbReference>
<dbReference type="PANTHER" id="PTHR10516:SF443">
    <property type="entry name" value="FK506-BINDING PROTEIN 59-RELATED"/>
    <property type="match status" value="1"/>
</dbReference>
<dbReference type="EMBL" id="JANLCJ010000002">
    <property type="protein sequence ID" value="MCS5733593.1"/>
    <property type="molecule type" value="Genomic_DNA"/>
</dbReference>
<feature type="chain" id="PRO_5045803291" description="peptidylprolyl isomerase" evidence="6">
    <location>
        <begin position="30"/>
        <end position="329"/>
    </location>
</feature>
<proteinExistence type="predicted"/>
<comment type="catalytic activity">
    <reaction evidence="1 5">
        <text>[protein]-peptidylproline (omega=180) = [protein]-peptidylproline (omega=0)</text>
        <dbReference type="Rhea" id="RHEA:16237"/>
        <dbReference type="Rhea" id="RHEA-COMP:10747"/>
        <dbReference type="Rhea" id="RHEA-COMP:10748"/>
        <dbReference type="ChEBI" id="CHEBI:83833"/>
        <dbReference type="ChEBI" id="CHEBI:83834"/>
        <dbReference type="EC" id="5.2.1.8"/>
    </reaction>
</comment>
<dbReference type="PROSITE" id="PS51257">
    <property type="entry name" value="PROKAR_LIPOPROTEIN"/>
    <property type="match status" value="1"/>
</dbReference>
<dbReference type="InterPro" id="IPR046357">
    <property type="entry name" value="PPIase_dom_sf"/>
</dbReference>
<sequence>MRSIPALAAAAVAAALLLAGCSASTTDSATDAADSGECTAAASGSASDGVTVTGDFEALPTTAFQGPLTVDTTQRTVVSKGDGEVVQQGDVATIDFTIYNGTSGTQVFSTKDAGGTQLQLTVDDTQFIPGIVNAVACSTVGSRVVAVIPPAEGFGDTGNTDLGIAATDSMVMVADVEAIIPTKADGEDQPAQDGFPTVTLDETGAPTVVIPDTAAPTTLQTEVLKKGDGATVGDGDNVTVQYQGLIWGPDAKIFDQSWGNGGPRTFQTTGVVKGFAAAMIGQTVGSQVLVIIPPDQGYGTDGNSAAGISGTDTLVFVIDILASASAPTQ</sequence>
<dbReference type="SUPFAM" id="SSF54534">
    <property type="entry name" value="FKBP-like"/>
    <property type="match status" value="2"/>
</dbReference>
<evidence type="ECO:0000256" key="4">
    <source>
        <dbReference type="ARBA" id="ARBA00023235"/>
    </source>
</evidence>
<evidence type="ECO:0000256" key="5">
    <source>
        <dbReference type="PROSITE-ProRule" id="PRU00277"/>
    </source>
</evidence>
<evidence type="ECO:0000256" key="3">
    <source>
        <dbReference type="ARBA" id="ARBA00023110"/>
    </source>
</evidence>
<feature type="signal peptide" evidence="6">
    <location>
        <begin position="1"/>
        <end position="29"/>
    </location>
</feature>
<keyword evidence="9" id="KW-1185">Reference proteome</keyword>
<dbReference type="GO" id="GO:0003755">
    <property type="term" value="F:peptidyl-prolyl cis-trans isomerase activity"/>
    <property type="evidence" value="ECO:0007669"/>
    <property type="project" value="UniProtKB-EC"/>
</dbReference>
<dbReference type="RefSeq" id="WP_259538410.1">
    <property type="nucleotide sequence ID" value="NZ_JANLCJ010000002.1"/>
</dbReference>
<dbReference type="PROSITE" id="PS50059">
    <property type="entry name" value="FKBP_PPIASE"/>
    <property type="match status" value="2"/>
</dbReference>
<evidence type="ECO:0000313" key="9">
    <source>
        <dbReference type="Proteomes" id="UP001165586"/>
    </source>
</evidence>
<evidence type="ECO:0000259" key="7">
    <source>
        <dbReference type="PROSITE" id="PS50059"/>
    </source>
</evidence>
<feature type="domain" description="PPIase FKBP-type" evidence="7">
    <location>
        <begin position="89"/>
        <end position="180"/>
    </location>
</feature>
<keyword evidence="6" id="KW-0732">Signal</keyword>
<dbReference type="Proteomes" id="UP001165586">
    <property type="component" value="Unassembled WGS sequence"/>
</dbReference>
<comment type="caution">
    <text evidence="8">The sequence shown here is derived from an EMBL/GenBank/DDBJ whole genome shotgun (WGS) entry which is preliminary data.</text>
</comment>
<dbReference type="Gene3D" id="3.10.50.40">
    <property type="match status" value="2"/>
</dbReference>
<accession>A0ABT2H0Y2</accession>
<evidence type="ECO:0000256" key="1">
    <source>
        <dbReference type="ARBA" id="ARBA00000971"/>
    </source>
</evidence>
<evidence type="ECO:0000256" key="6">
    <source>
        <dbReference type="SAM" id="SignalP"/>
    </source>
</evidence>
<keyword evidence="3 5" id="KW-0697">Rotamase</keyword>
<protein>
    <recommendedName>
        <fullName evidence="2 5">peptidylprolyl isomerase</fullName>
        <ecNumber evidence="2 5">5.2.1.8</ecNumber>
    </recommendedName>
</protein>
<dbReference type="Pfam" id="PF00254">
    <property type="entry name" value="FKBP_C"/>
    <property type="match status" value="2"/>
</dbReference>
<organism evidence="8 9">
    <name type="scientific">Herbiconiux daphne</name>
    <dbReference type="NCBI Taxonomy" id="2970914"/>
    <lineage>
        <taxon>Bacteria</taxon>
        <taxon>Bacillati</taxon>
        <taxon>Actinomycetota</taxon>
        <taxon>Actinomycetes</taxon>
        <taxon>Micrococcales</taxon>
        <taxon>Microbacteriaceae</taxon>
        <taxon>Herbiconiux</taxon>
    </lineage>
</organism>
<feature type="domain" description="PPIase FKBP-type" evidence="7">
    <location>
        <begin position="235"/>
        <end position="324"/>
    </location>
</feature>
<dbReference type="EC" id="5.2.1.8" evidence="2 5"/>
<name>A0ABT2H0Y2_9MICO</name>